<proteinExistence type="inferred from homology"/>
<dbReference type="InterPro" id="IPR006175">
    <property type="entry name" value="YjgF/YER057c/UK114"/>
</dbReference>
<dbReference type="InterPro" id="IPR035959">
    <property type="entry name" value="RutC-like_sf"/>
</dbReference>
<keyword evidence="3" id="KW-1185">Reference proteome</keyword>
<name>A0ABU8U152_9ACTN</name>
<keyword evidence="2" id="KW-0378">Hydrolase</keyword>
<evidence type="ECO:0000313" key="3">
    <source>
        <dbReference type="Proteomes" id="UP001382904"/>
    </source>
</evidence>
<organism evidence="2 3">
    <name type="scientific">Streptomyces caledonius</name>
    <dbReference type="NCBI Taxonomy" id="3134107"/>
    <lineage>
        <taxon>Bacteria</taxon>
        <taxon>Bacillati</taxon>
        <taxon>Actinomycetota</taxon>
        <taxon>Actinomycetes</taxon>
        <taxon>Kitasatosporales</taxon>
        <taxon>Streptomycetaceae</taxon>
        <taxon>Streptomyces</taxon>
    </lineage>
</organism>
<dbReference type="Proteomes" id="UP001382904">
    <property type="component" value="Unassembled WGS sequence"/>
</dbReference>
<sequence>MTDHRTSHLTRIPAPEGVAPAAGYSHVVMGTGRFVAVSGQCALDEKGAVVGEGDAAAQARQVFENLRRCLAAAGATFDDVVKLTYFVTDVAHLPAVREARDAVIPADRLPASSAVQVAALFRPELLLEVEAFAVLPAG</sequence>
<dbReference type="PANTHER" id="PTHR11803:SF58">
    <property type="entry name" value="PROTEIN HMF1-RELATED"/>
    <property type="match status" value="1"/>
</dbReference>
<accession>A0ABU8U152</accession>
<dbReference type="GO" id="GO:0016787">
    <property type="term" value="F:hydrolase activity"/>
    <property type="evidence" value="ECO:0007669"/>
    <property type="project" value="UniProtKB-KW"/>
</dbReference>
<dbReference type="EC" id="3.5.-.-" evidence="2"/>
<dbReference type="Pfam" id="PF01042">
    <property type="entry name" value="Ribonuc_L-PSP"/>
    <property type="match status" value="1"/>
</dbReference>
<protein>
    <submittedName>
        <fullName evidence="2">RidA family protein</fullName>
        <ecNumber evidence="2">3.5.-.-</ecNumber>
    </submittedName>
</protein>
<dbReference type="CDD" id="cd00448">
    <property type="entry name" value="YjgF_YER057c_UK114_family"/>
    <property type="match status" value="1"/>
</dbReference>
<dbReference type="Gene3D" id="3.30.1330.40">
    <property type="entry name" value="RutC-like"/>
    <property type="match status" value="1"/>
</dbReference>
<comment type="caution">
    <text evidence="2">The sequence shown here is derived from an EMBL/GenBank/DDBJ whole genome shotgun (WGS) entry which is preliminary data.</text>
</comment>
<dbReference type="PANTHER" id="PTHR11803">
    <property type="entry name" value="2-IMINOBUTANOATE/2-IMINOPROPANOATE DEAMINASE RIDA"/>
    <property type="match status" value="1"/>
</dbReference>
<comment type="similarity">
    <text evidence="1">Belongs to the RutC family.</text>
</comment>
<dbReference type="SUPFAM" id="SSF55298">
    <property type="entry name" value="YjgF-like"/>
    <property type="match status" value="1"/>
</dbReference>
<gene>
    <name evidence="2" type="ORF">WKI68_09260</name>
</gene>
<evidence type="ECO:0000256" key="1">
    <source>
        <dbReference type="ARBA" id="ARBA00010552"/>
    </source>
</evidence>
<evidence type="ECO:0000313" key="2">
    <source>
        <dbReference type="EMBL" id="MEJ8641612.1"/>
    </source>
</evidence>
<reference evidence="2 3" key="1">
    <citation type="submission" date="2024-03" db="EMBL/GenBank/DDBJ databases">
        <title>Novel Streptomyces species of biotechnological and ecological value are a feature of Machair soil.</title>
        <authorList>
            <person name="Prole J.R."/>
            <person name="Goodfellow M."/>
            <person name="Allenby N."/>
            <person name="Ward A.C."/>
        </authorList>
    </citation>
    <scope>NUCLEOTIDE SEQUENCE [LARGE SCALE GENOMIC DNA]</scope>
    <source>
        <strain evidence="2 3">MS1.HAVA.3</strain>
    </source>
</reference>
<dbReference type="EMBL" id="JBBKAM010000002">
    <property type="protein sequence ID" value="MEJ8641612.1"/>
    <property type="molecule type" value="Genomic_DNA"/>
</dbReference>